<keyword evidence="2" id="KW-0812">Transmembrane</keyword>
<name>A0A0D2MDW2_9CHLO</name>
<dbReference type="GO" id="GO:0016020">
    <property type="term" value="C:membrane"/>
    <property type="evidence" value="ECO:0007669"/>
    <property type="project" value="UniProtKB-SubCell"/>
</dbReference>
<proteinExistence type="predicted"/>
<dbReference type="RefSeq" id="XP_013900409.1">
    <property type="nucleotide sequence ID" value="XM_014044955.1"/>
</dbReference>
<accession>A0A0D2MDW2</accession>
<organism evidence="5 6">
    <name type="scientific">Monoraphidium neglectum</name>
    <dbReference type="NCBI Taxonomy" id="145388"/>
    <lineage>
        <taxon>Eukaryota</taxon>
        <taxon>Viridiplantae</taxon>
        <taxon>Chlorophyta</taxon>
        <taxon>core chlorophytes</taxon>
        <taxon>Chlorophyceae</taxon>
        <taxon>CS clade</taxon>
        <taxon>Sphaeropleales</taxon>
        <taxon>Selenastraceae</taxon>
        <taxon>Monoraphidium</taxon>
    </lineage>
</organism>
<evidence type="ECO:0000313" key="5">
    <source>
        <dbReference type="EMBL" id="KIZ01390.1"/>
    </source>
</evidence>
<dbReference type="PANTHER" id="PTHR28668">
    <property type="entry name" value="TRANSMEMBRANE PROTEIN 234"/>
    <property type="match status" value="1"/>
</dbReference>
<dbReference type="InterPro" id="IPR018908">
    <property type="entry name" value="TMEM234"/>
</dbReference>
<evidence type="ECO:0000313" key="6">
    <source>
        <dbReference type="Proteomes" id="UP000054498"/>
    </source>
</evidence>
<dbReference type="Pfam" id="PF10639">
    <property type="entry name" value="TMEM234"/>
    <property type="match status" value="1"/>
</dbReference>
<dbReference type="Proteomes" id="UP000054498">
    <property type="component" value="Unassembled WGS sequence"/>
</dbReference>
<dbReference type="OrthoDB" id="541436at2759"/>
<dbReference type="KEGG" id="mng:MNEG_6568"/>
<dbReference type="EMBL" id="KK101297">
    <property type="protein sequence ID" value="KIZ01390.1"/>
    <property type="molecule type" value="Genomic_DNA"/>
</dbReference>
<evidence type="ECO:0008006" key="7">
    <source>
        <dbReference type="Google" id="ProtNLM"/>
    </source>
</evidence>
<comment type="subcellular location">
    <subcellularLocation>
        <location evidence="1">Membrane</location>
        <topology evidence="1">Multi-pass membrane protein</topology>
    </subcellularLocation>
</comment>
<evidence type="ECO:0000256" key="4">
    <source>
        <dbReference type="ARBA" id="ARBA00023136"/>
    </source>
</evidence>
<evidence type="ECO:0000256" key="3">
    <source>
        <dbReference type="ARBA" id="ARBA00022989"/>
    </source>
</evidence>
<keyword evidence="6" id="KW-1185">Reference proteome</keyword>
<keyword evidence="4" id="KW-0472">Membrane</keyword>
<evidence type="ECO:0000256" key="2">
    <source>
        <dbReference type="ARBA" id="ARBA00022692"/>
    </source>
</evidence>
<reference evidence="5 6" key="1">
    <citation type="journal article" date="2013" name="BMC Genomics">
        <title>Reconstruction of the lipid metabolism for the microalga Monoraphidium neglectum from its genome sequence reveals characteristics suitable for biofuel production.</title>
        <authorList>
            <person name="Bogen C."/>
            <person name="Al-Dilaimi A."/>
            <person name="Albersmeier A."/>
            <person name="Wichmann J."/>
            <person name="Grundmann M."/>
            <person name="Rupp O."/>
            <person name="Lauersen K.J."/>
            <person name="Blifernez-Klassen O."/>
            <person name="Kalinowski J."/>
            <person name="Goesmann A."/>
            <person name="Mussgnug J.H."/>
            <person name="Kruse O."/>
        </authorList>
    </citation>
    <scope>NUCLEOTIDE SEQUENCE [LARGE SCALE GENOMIC DNA]</scope>
    <source>
        <strain evidence="5 6">SAG 48.87</strain>
    </source>
</reference>
<keyword evidence="3" id="KW-1133">Transmembrane helix</keyword>
<dbReference type="GeneID" id="25739444"/>
<dbReference type="PANTHER" id="PTHR28668:SF1">
    <property type="entry name" value="TRANSMEMBRANE PROTEIN 234"/>
    <property type="match status" value="1"/>
</dbReference>
<sequence length="133" mass="13420">MLVSEIACGVLVGVLWGVTNPLIKRGGQLVEKRKAEAATSAGGGVPGWAADWAALLSTPSFLVPQVINQCGSALFVLLLGGDARLSTVVPLANATSLAANALADVALGERYRVQLLLPSVALVAGGLLLCSSA</sequence>
<protein>
    <recommendedName>
        <fullName evidence="7">Transmembrane protein</fullName>
    </recommendedName>
</protein>
<gene>
    <name evidence="5" type="ORF">MNEG_6568</name>
</gene>
<evidence type="ECO:0000256" key="1">
    <source>
        <dbReference type="ARBA" id="ARBA00004141"/>
    </source>
</evidence>
<dbReference type="AlphaFoldDB" id="A0A0D2MDW2"/>